<gene>
    <name evidence="2" type="ORF">RFI_32904</name>
</gene>
<dbReference type="EMBL" id="ASPP01029290">
    <property type="protein sequence ID" value="ETO04493.1"/>
    <property type="molecule type" value="Genomic_DNA"/>
</dbReference>
<protein>
    <recommendedName>
        <fullName evidence="4">Transmembrane protein</fullName>
    </recommendedName>
</protein>
<organism evidence="2 3">
    <name type="scientific">Reticulomyxa filosa</name>
    <dbReference type="NCBI Taxonomy" id="46433"/>
    <lineage>
        <taxon>Eukaryota</taxon>
        <taxon>Sar</taxon>
        <taxon>Rhizaria</taxon>
        <taxon>Retaria</taxon>
        <taxon>Foraminifera</taxon>
        <taxon>Monothalamids</taxon>
        <taxon>Reticulomyxidae</taxon>
        <taxon>Reticulomyxa</taxon>
    </lineage>
</organism>
<evidence type="ECO:0000313" key="3">
    <source>
        <dbReference type="Proteomes" id="UP000023152"/>
    </source>
</evidence>
<name>X6LRJ7_RETFI</name>
<keyword evidence="1" id="KW-0812">Transmembrane</keyword>
<feature type="transmembrane region" description="Helical" evidence="1">
    <location>
        <begin position="165"/>
        <end position="188"/>
    </location>
</feature>
<evidence type="ECO:0008006" key="4">
    <source>
        <dbReference type="Google" id="ProtNLM"/>
    </source>
</evidence>
<evidence type="ECO:0000256" key="1">
    <source>
        <dbReference type="SAM" id="Phobius"/>
    </source>
</evidence>
<keyword evidence="3" id="KW-1185">Reference proteome</keyword>
<comment type="caution">
    <text evidence="2">The sequence shown here is derived from an EMBL/GenBank/DDBJ whole genome shotgun (WGS) entry which is preliminary data.</text>
</comment>
<evidence type="ECO:0000313" key="2">
    <source>
        <dbReference type="EMBL" id="ETO04493.1"/>
    </source>
</evidence>
<dbReference type="Proteomes" id="UP000023152">
    <property type="component" value="Unassembled WGS sequence"/>
</dbReference>
<reference evidence="2 3" key="1">
    <citation type="journal article" date="2013" name="Curr. Biol.">
        <title>The Genome of the Foraminiferan Reticulomyxa filosa.</title>
        <authorList>
            <person name="Glockner G."/>
            <person name="Hulsmann N."/>
            <person name="Schleicher M."/>
            <person name="Noegel A.A."/>
            <person name="Eichinger L."/>
            <person name="Gallinger C."/>
            <person name="Pawlowski J."/>
            <person name="Sierra R."/>
            <person name="Euteneuer U."/>
            <person name="Pillet L."/>
            <person name="Moustafa A."/>
            <person name="Platzer M."/>
            <person name="Groth M."/>
            <person name="Szafranski K."/>
            <person name="Schliwa M."/>
        </authorList>
    </citation>
    <scope>NUCLEOTIDE SEQUENCE [LARGE SCALE GENOMIC DNA]</scope>
</reference>
<keyword evidence="1" id="KW-0472">Membrane</keyword>
<accession>X6LRJ7</accession>
<sequence length="193" mass="23021">MVGYFYFKECQKFLLDIFPTLLTKVQLEKVGCCRKHNNKVLFKKKNLKFKTKFPLHATQKDFHVVQCIYIKKNQLSLQHQKILKNNSFLLIRVRLRRHIGSAVSTIIIWRKKNKKQLLNISSRTISCPCLFVKKKTNFHYNIKKHFKQLFFAPQRIKKNKKTSQITFAILFLFSSLETQIICVTRTIIKKTKK</sequence>
<keyword evidence="1" id="KW-1133">Transmembrane helix</keyword>
<proteinExistence type="predicted"/>
<dbReference type="AlphaFoldDB" id="X6LRJ7"/>